<keyword evidence="5" id="KW-1185">Reference proteome</keyword>
<evidence type="ECO:0000256" key="1">
    <source>
        <dbReference type="ARBA" id="ARBA00022679"/>
    </source>
</evidence>
<organism evidence="4 5">
    <name type="scientific">Ideonella lacteola</name>
    <dbReference type="NCBI Taxonomy" id="2984193"/>
    <lineage>
        <taxon>Bacteria</taxon>
        <taxon>Pseudomonadati</taxon>
        <taxon>Pseudomonadota</taxon>
        <taxon>Betaproteobacteria</taxon>
        <taxon>Burkholderiales</taxon>
        <taxon>Sphaerotilaceae</taxon>
        <taxon>Ideonella</taxon>
    </lineage>
</organism>
<dbReference type="Pfam" id="PF07804">
    <property type="entry name" value="HipA_C"/>
    <property type="match status" value="1"/>
</dbReference>
<comment type="caution">
    <text evidence="4">The sequence shown here is derived from an EMBL/GenBank/DDBJ whole genome shotgun (WGS) entry which is preliminary data.</text>
</comment>
<name>A0ABU9BMK4_9BURK</name>
<keyword evidence="2" id="KW-0418">Kinase</keyword>
<feature type="domain" description="HipA-like C-terminal" evidence="3">
    <location>
        <begin position="44"/>
        <end position="137"/>
    </location>
</feature>
<evidence type="ECO:0000259" key="3">
    <source>
        <dbReference type="Pfam" id="PF07804"/>
    </source>
</evidence>
<evidence type="ECO:0000313" key="4">
    <source>
        <dbReference type="EMBL" id="MEK8030994.1"/>
    </source>
</evidence>
<dbReference type="Proteomes" id="UP001371218">
    <property type="component" value="Unassembled WGS sequence"/>
</dbReference>
<gene>
    <name evidence="4" type="ORF">AACH06_09225</name>
</gene>
<accession>A0ABU9BMK4</accession>
<dbReference type="InterPro" id="IPR012893">
    <property type="entry name" value="HipA-like_C"/>
</dbReference>
<reference evidence="4 5" key="1">
    <citation type="submission" date="2024-04" db="EMBL/GenBank/DDBJ databases">
        <title>Novel species of the genus Ideonella isolated from streams.</title>
        <authorList>
            <person name="Lu H."/>
        </authorList>
    </citation>
    <scope>NUCLEOTIDE SEQUENCE [LARGE SCALE GENOMIC DNA]</scope>
    <source>
        <strain evidence="4 5">DXS29W</strain>
    </source>
</reference>
<proteinExistence type="predicted"/>
<protein>
    <submittedName>
        <fullName evidence="4">HipA domain-containing protein</fullName>
    </submittedName>
</protein>
<dbReference type="RefSeq" id="WP_341425359.1">
    <property type="nucleotide sequence ID" value="NZ_JBBUTG010000004.1"/>
</dbReference>
<dbReference type="EMBL" id="JBBUTG010000004">
    <property type="protein sequence ID" value="MEK8030994.1"/>
    <property type="molecule type" value="Genomic_DNA"/>
</dbReference>
<evidence type="ECO:0000256" key="2">
    <source>
        <dbReference type="ARBA" id="ARBA00022777"/>
    </source>
</evidence>
<keyword evidence="1" id="KW-0808">Transferase</keyword>
<sequence>MVEAGQKNRQDIRIIARITSKSNFFFRRVASAHKHAARRKNSQGNGDGHLKNFGVLYRSAGEAWLSPMFDVVTTSIYRYQRYGGGPELEDRTLALKLFAGRHGSKAYPTTEELVQFGRKICEVSAPQDVLQRIADAMGTVLKDTKGDSRIPSAQ</sequence>
<evidence type="ECO:0000313" key="5">
    <source>
        <dbReference type="Proteomes" id="UP001371218"/>
    </source>
</evidence>